<gene>
    <name evidence="1" type="ORF">WMO40_15530</name>
</gene>
<accession>A0ACC6SDM1</accession>
<reference evidence="1" key="1">
    <citation type="submission" date="2024-03" db="EMBL/GenBank/DDBJ databases">
        <title>Human intestinal bacterial collection.</title>
        <authorList>
            <person name="Pauvert C."/>
            <person name="Hitch T.C.A."/>
            <person name="Clavel T."/>
        </authorList>
    </citation>
    <scope>NUCLEOTIDE SEQUENCE</scope>
    <source>
        <strain evidence="1">CLA-AA-H227</strain>
    </source>
</reference>
<evidence type="ECO:0000313" key="2">
    <source>
        <dbReference type="Proteomes" id="UP001439875"/>
    </source>
</evidence>
<comment type="caution">
    <text evidence="1">The sequence shown here is derived from an EMBL/GenBank/DDBJ whole genome shotgun (WGS) entry which is preliminary data.</text>
</comment>
<name>A0ACC6SDM1_9BACI</name>
<organism evidence="1 2">
    <name type="scientific">Robertmurraya yapensis</name>
    <name type="common">ex Hitch et al 2024</name>
    <dbReference type="NCBI Taxonomy" id="3133160"/>
    <lineage>
        <taxon>Bacteria</taxon>
        <taxon>Bacillati</taxon>
        <taxon>Bacillota</taxon>
        <taxon>Bacilli</taxon>
        <taxon>Bacillales</taxon>
        <taxon>Bacillaceae</taxon>
        <taxon>Robertmurraya</taxon>
    </lineage>
</organism>
<dbReference type="EMBL" id="JBBMEW010000014">
    <property type="protein sequence ID" value="MEQ2528104.1"/>
    <property type="molecule type" value="Genomic_DNA"/>
</dbReference>
<dbReference type="Proteomes" id="UP001439875">
    <property type="component" value="Unassembled WGS sequence"/>
</dbReference>
<protein>
    <submittedName>
        <fullName evidence="1">Uncharacterized protein</fullName>
    </submittedName>
</protein>
<evidence type="ECO:0000313" key="1">
    <source>
        <dbReference type="EMBL" id="MEQ2528104.1"/>
    </source>
</evidence>
<proteinExistence type="predicted"/>
<sequence length="158" mass="17627">MKRNNPIATALFIIGIIAIIYGIIAGLNYGTSEDYYLLGDLQGIMGWSIFGSGVVCGVLFFGFSEIIKLLQGIYNQNEQVKPNTEINLDKPTGISIEQERSIITDQVITVINEFYQSKNLKVTNIEETDKADFYKITLENGRTELIELGGFKPIVHSE</sequence>
<keyword evidence="2" id="KW-1185">Reference proteome</keyword>